<comment type="caution">
    <text evidence="2">The sequence shown here is derived from an EMBL/GenBank/DDBJ whole genome shotgun (WGS) entry which is preliminary data.</text>
</comment>
<dbReference type="CDD" id="cd04301">
    <property type="entry name" value="NAT_SF"/>
    <property type="match status" value="1"/>
</dbReference>
<dbReference type="Pfam" id="PF00583">
    <property type="entry name" value="Acetyltransf_1"/>
    <property type="match status" value="1"/>
</dbReference>
<organism evidence="2">
    <name type="scientific">bioreactor metagenome</name>
    <dbReference type="NCBI Taxonomy" id="1076179"/>
    <lineage>
        <taxon>unclassified sequences</taxon>
        <taxon>metagenomes</taxon>
        <taxon>ecological metagenomes</taxon>
    </lineage>
</organism>
<dbReference type="SUPFAM" id="SSF55729">
    <property type="entry name" value="Acyl-CoA N-acyltransferases (Nat)"/>
    <property type="match status" value="1"/>
</dbReference>
<dbReference type="AlphaFoldDB" id="A0A645IE68"/>
<dbReference type="EMBL" id="VSSQ01112110">
    <property type="protein sequence ID" value="MPN49132.1"/>
    <property type="molecule type" value="Genomic_DNA"/>
</dbReference>
<evidence type="ECO:0000259" key="1">
    <source>
        <dbReference type="PROSITE" id="PS51186"/>
    </source>
</evidence>
<dbReference type="InterPro" id="IPR016181">
    <property type="entry name" value="Acyl_CoA_acyltransferase"/>
</dbReference>
<evidence type="ECO:0000313" key="2">
    <source>
        <dbReference type="EMBL" id="MPN49132.1"/>
    </source>
</evidence>
<reference evidence="2" key="1">
    <citation type="submission" date="2019-08" db="EMBL/GenBank/DDBJ databases">
        <authorList>
            <person name="Kucharzyk K."/>
            <person name="Murdoch R.W."/>
            <person name="Higgins S."/>
            <person name="Loffler F."/>
        </authorList>
    </citation>
    <scope>NUCLEOTIDE SEQUENCE</scope>
</reference>
<dbReference type="GO" id="GO:0016747">
    <property type="term" value="F:acyltransferase activity, transferring groups other than amino-acyl groups"/>
    <property type="evidence" value="ECO:0007669"/>
    <property type="project" value="InterPro"/>
</dbReference>
<sequence length="142" mass="15548">MIEKLIAEDNIIIKRGMTPNMRMICRWIEEKFGEGWASECQASFTRHPSSVFVAAADGKDIIGFACYDATAKGYFGPTGVDPEYRGKGVGTALLYKCLEALKNEGYGYAIIGGAGPIDFYRKSCGAMDIPVPSPNIYSNMLR</sequence>
<feature type="domain" description="N-acetyltransferase" evidence="1">
    <location>
        <begin position="11"/>
        <end position="142"/>
    </location>
</feature>
<dbReference type="InterPro" id="IPR000182">
    <property type="entry name" value="GNAT_dom"/>
</dbReference>
<dbReference type="PROSITE" id="PS51186">
    <property type="entry name" value="GNAT"/>
    <property type="match status" value="1"/>
</dbReference>
<proteinExistence type="predicted"/>
<gene>
    <name evidence="2" type="ORF">SDC9_196745</name>
</gene>
<protein>
    <recommendedName>
        <fullName evidence="1">N-acetyltransferase domain-containing protein</fullName>
    </recommendedName>
</protein>
<dbReference type="Gene3D" id="3.40.630.30">
    <property type="match status" value="1"/>
</dbReference>
<accession>A0A645IE68</accession>
<name>A0A645IE68_9ZZZZ</name>